<evidence type="ECO:0000259" key="4">
    <source>
        <dbReference type="PROSITE" id="PS50941"/>
    </source>
</evidence>
<dbReference type="AlphaFoldDB" id="A0A6A6ZHN4"/>
<dbReference type="Proteomes" id="UP000799424">
    <property type="component" value="Unassembled WGS sequence"/>
</dbReference>
<dbReference type="Gene3D" id="3.30.60.10">
    <property type="entry name" value="Endochitinase-like"/>
    <property type="match status" value="2"/>
</dbReference>
<dbReference type="InterPro" id="IPR036779">
    <property type="entry name" value="LysM_dom_sf"/>
</dbReference>
<dbReference type="SMART" id="SM00270">
    <property type="entry name" value="ChtBD1"/>
    <property type="match status" value="2"/>
</dbReference>
<feature type="domain" description="Chitin-binding type-1" evidence="4">
    <location>
        <begin position="161"/>
        <end position="206"/>
    </location>
</feature>
<dbReference type="PROSITE" id="PS50941">
    <property type="entry name" value="CHIT_BIND_I_2"/>
    <property type="match status" value="2"/>
</dbReference>
<evidence type="ECO:0000256" key="3">
    <source>
        <dbReference type="SAM" id="SignalP"/>
    </source>
</evidence>
<keyword evidence="1 2" id="KW-0147">Chitin-binding</keyword>
<reference evidence="6" key="1">
    <citation type="journal article" date="2020" name="Stud. Mycol.">
        <title>101 Dothideomycetes genomes: a test case for predicting lifestyles and emergence of pathogens.</title>
        <authorList>
            <person name="Haridas S."/>
            <person name="Albert R."/>
            <person name="Binder M."/>
            <person name="Bloem J."/>
            <person name="Labutti K."/>
            <person name="Salamov A."/>
            <person name="Andreopoulos B."/>
            <person name="Baker S."/>
            <person name="Barry K."/>
            <person name="Bills G."/>
            <person name="Bluhm B."/>
            <person name="Cannon C."/>
            <person name="Castanera R."/>
            <person name="Culley D."/>
            <person name="Daum C."/>
            <person name="Ezra D."/>
            <person name="Gonzalez J."/>
            <person name="Henrissat B."/>
            <person name="Kuo A."/>
            <person name="Liang C."/>
            <person name="Lipzen A."/>
            <person name="Lutzoni F."/>
            <person name="Magnuson J."/>
            <person name="Mondo S."/>
            <person name="Nolan M."/>
            <person name="Ohm R."/>
            <person name="Pangilinan J."/>
            <person name="Park H.-J."/>
            <person name="Ramirez L."/>
            <person name="Alfaro M."/>
            <person name="Sun H."/>
            <person name="Tritt A."/>
            <person name="Yoshinaga Y."/>
            <person name="Zwiers L.-H."/>
            <person name="Turgeon B."/>
            <person name="Goodwin S."/>
            <person name="Spatafora J."/>
            <person name="Crous P."/>
            <person name="Grigoriev I."/>
        </authorList>
    </citation>
    <scope>NUCLEOTIDE SEQUENCE</scope>
    <source>
        <strain evidence="6">CBS 113818</strain>
    </source>
</reference>
<evidence type="ECO:0000259" key="5">
    <source>
        <dbReference type="PROSITE" id="PS51782"/>
    </source>
</evidence>
<keyword evidence="3" id="KW-0732">Signal</keyword>
<sequence length="259" mass="28304">MNTLCRVSTLFTALAITISNYSMSDDECQPWIVNEKRNIISGQIICRYTLTSPDEVNSNTCTELANKYEITIEKFFFYNPDLDRDCKNIEPNTEYCVAGFIDQLLAKNGLCGPPHNNATCKGTRKQCCNSETWTCGDTFDDCREGTCYEGSCHGADEYAIDGKCGRQHGGLKCGGKWGSCCNNDGVCGNGSGFCGLGKCQSGLCEKRWLDGHSPDGTCGGNKNYVCNPVFGYCCGRAGQCGMEEEHCGEGCQEEFVKCD</sequence>
<dbReference type="GO" id="GO:0008061">
    <property type="term" value="F:chitin binding"/>
    <property type="evidence" value="ECO:0007669"/>
    <property type="project" value="UniProtKB-UniRule"/>
</dbReference>
<feature type="domain" description="Chitin-binding type-1" evidence="4">
    <location>
        <begin position="215"/>
        <end position="259"/>
    </location>
</feature>
<feature type="disulfide bond" evidence="2">
    <location>
        <begin position="233"/>
        <end position="247"/>
    </location>
</feature>
<dbReference type="SUPFAM" id="SSF57016">
    <property type="entry name" value="Plant lectins/antimicrobial peptides"/>
    <property type="match status" value="1"/>
</dbReference>
<keyword evidence="7" id="KW-1185">Reference proteome</keyword>
<accession>A0A6A6ZHN4</accession>
<feature type="disulfide bond" evidence="2">
    <location>
        <begin position="180"/>
        <end position="194"/>
    </location>
</feature>
<evidence type="ECO:0000313" key="7">
    <source>
        <dbReference type="Proteomes" id="UP000799424"/>
    </source>
</evidence>
<protein>
    <recommendedName>
        <fullName evidence="8">Chitin-binding type-1 domain-containing protein</fullName>
    </recommendedName>
</protein>
<gene>
    <name evidence="6" type="ORF">CC86DRAFT_459542</name>
</gene>
<proteinExistence type="predicted"/>
<name>A0A6A6ZHN4_9PLEO</name>
<dbReference type="InterPro" id="IPR036861">
    <property type="entry name" value="Endochitinase-like_sf"/>
</dbReference>
<dbReference type="OrthoDB" id="1193027at2759"/>
<organism evidence="6 7">
    <name type="scientific">Ophiobolus disseminans</name>
    <dbReference type="NCBI Taxonomy" id="1469910"/>
    <lineage>
        <taxon>Eukaryota</taxon>
        <taxon>Fungi</taxon>
        <taxon>Dikarya</taxon>
        <taxon>Ascomycota</taxon>
        <taxon>Pezizomycotina</taxon>
        <taxon>Dothideomycetes</taxon>
        <taxon>Pleosporomycetidae</taxon>
        <taxon>Pleosporales</taxon>
        <taxon>Pleosporineae</taxon>
        <taxon>Phaeosphaeriaceae</taxon>
        <taxon>Ophiobolus</taxon>
    </lineage>
</organism>
<feature type="chain" id="PRO_5025483905" description="Chitin-binding type-1 domain-containing protein" evidence="3">
    <location>
        <begin position="25"/>
        <end position="259"/>
    </location>
</feature>
<dbReference type="PROSITE" id="PS51782">
    <property type="entry name" value="LYSM"/>
    <property type="match status" value="1"/>
</dbReference>
<feature type="domain" description="LysM" evidence="5">
    <location>
        <begin position="46"/>
        <end position="97"/>
    </location>
</feature>
<dbReference type="InterPro" id="IPR001002">
    <property type="entry name" value="Chitin-bd_1"/>
</dbReference>
<evidence type="ECO:0000256" key="2">
    <source>
        <dbReference type="PROSITE-ProRule" id="PRU00261"/>
    </source>
</evidence>
<evidence type="ECO:0008006" key="8">
    <source>
        <dbReference type="Google" id="ProtNLM"/>
    </source>
</evidence>
<dbReference type="EMBL" id="MU006240">
    <property type="protein sequence ID" value="KAF2820550.1"/>
    <property type="molecule type" value="Genomic_DNA"/>
</dbReference>
<comment type="caution">
    <text evidence="2">Lacks conserved residue(s) required for the propagation of feature annotation.</text>
</comment>
<feature type="signal peptide" evidence="3">
    <location>
        <begin position="1"/>
        <end position="24"/>
    </location>
</feature>
<keyword evidence="2" id="KW-1015">Disulfide bond</keyword>
<dbReference type="InterPro" id="IPR018392">
    <property type="entry name" value="LysM"/>
</dbReference>
<evidence type="ECO:0000256" key="1">
    <source>
        <dbReference type="ARBA" id="ARBA00022669"/>
    </source>
</evidence>
<dbReference type="Gene3D" id="3.10.350.10">
    <property type="entry name" value="LysM domain"/>
    <property type="match status" value="1"/>
</dbReference>
<evidence type="ECO:0000313" key="6">
    <source>
        <dbReference type="EMBL" id="KAF2820550.1"/>
    </source>
</evidence>